<evidence type="ECO:0000256" key="1">
    <source>
        <dbReference type="ARBA" id="ARBA00004477"/>
    </source>
</evidence>
<evidence type="ECO:0000313" key="11">
    <source>
        <dbReference type="Proteomes" id="UP000800039"/>
    </source>
</evidence>
<accession>A0A9P4GIZ8</accession>
<gene>
    <name evidence="10" type="ORF">K460DRAFT_305872</name>
</gene>
<keyword evidence="4 9" id="KW-0812">Transmembrane</keyword>
<comment type="subcellular location">
    <subcellularLocation>
        <location evidence="1">Endoplasmic reticulum membrane</location>
        <topology evidence="1">Multi-pass membrane protein</topology>
    </subcellularLocation>
</comment>
<dbReference type="Proteomes" id="UP000800039">
    <property type="component" value="Unassembled WGS sequence"/>
</dbReference>
<dbReference type="EMBL" id="ML976615">
    <property type="protein sequence ID" value="KAF1847068.1"/>
    <property type="molecule type" value="Genomic_DNA"/>
</dbReference>
<comment type="pathway">
    <text evidence="2">Glycolipid biosynthesis; glycosylphosphatidylinositol-anchor biosynthesis.</text>
</comment>
<keyword evidence="5" id="KW-0256">Endoplasmic reticulum</keyword>
<comment type="caution">
    <text evidence="10">The sequence shown here is derived from an EMBL/GenBank/DDBJ whole genome shotgun (WGS) entry which is preliminary data.</text>
</comment>
<evidence type="ECO:0000256" key="6">
    <source>
        <dbReference type="ARBA" id="ARBA00022989"/>
    </source>
</evidence>
<evidence type="ECO:0000256" key="4">
    <source>
        <dbReference type="ARBA" id="ARBA00022692"/>
    </source>
</evidence>
<feature type="transmembrane region" description="Helical" evidence="9">
    <location>
        <begin position="186"/>
        <end position="206"/>
    </location>
</feature>
<evidence type="ECO:0000256" key="2">
    <source>
        <dbReference type="ARBA" id="ARBA00004687"/>
    </source>
</evidence>
<organism evidence="10 11">
    <name type="scientific">Cucurbitaria berberidis CBS 394.84</name>
    <dbReference type="NCBI Taxonomy" id="1168544"/>
    <lineage>
        <taxon>Eukaryota</taxon>
        <taxon>Fungi</taxon>
        <taxon>Dikarya</taxon>
        <taxon>Ascomycota</taxon>
        <taxon>Pezizomycotina</taxon>
        <taxon>Dothideomycetes</taxon>
        <taxon>Pleosporomycetidae</taxon>
        <taxon>Pleosporales</taxon>
        <taxon>Pleosporineae</taxon>
        <taxon>Cucurbitariaceae</taxon>
        <taxon>Cucurbitaria</taxon>
    </lineage>
</organism>
<evidence type="ECO:0000256" key="5">
    <source>
        <dbReference type="ARBA" id="ARBA00022824"/>
    </source>
</evidence>
<proteinExistence type="predicted"/>
<evidence type="ECO:0000256" key="9">
    <source>
        <dbReference type="SAM" id="Phobius"/>
    </source>
</evidence>
<evidence type="ECO:0000256" key="7">
    <source>
        <dbReference type="ARBA" id="ARBA00023136"/>
    </source>
</evidence>
<dbReference type="Pfam" id="PF06699">
    <property type="entry name" value="PIG-F"/>
    <property type="match status" value="1"/>
</dbReference>
<dbReference type="InterPro" id="IPR009580">
    <property type="entry name" value="GPI_biosynthesis_protein_Pig-F"/>
</dbReference>
<dbReference type="RefSeq" id="XP_040789631.1">
    <property type="nucleotide sequence ID" value="XM_040930016.1"/>
</dbReference>
<keyword evidence="11" id="KW-1185">Reference proteome</keyword>
<sequence length="246" mass="26079">MATIINANATSKTPPSTAPPVEPLNNDAARLYTHIHPVLVLSLYAFSFSSLVADPASTLLNTLAPLAILQIAYVAVCLPPTGGTPTIRKQKPGEKRSRVPSKLENGLNGKIVPAFLSLLLTALAATPLLTAILVLFGAPVTTHHPHTLLCGAHVALLSTLPLVYVHGVNGETWRQVVALLLPIDEVYGGLIGTVVGAWLGAVPIPLDWDREWQKWPVTIVTGAYIGYAVGKLLGGTLLKGKKIMFD</sequence>
<reference evidence="10" key="1">
    <citation type="submission" date="2020-01" db="EMBL/GenBank/DDBJ databases">
        <authorList>
            <consortium name="DOE Joint Genome Institute"/>
            <person name="Haridas S."/>
            <person name="Albert R."/>
            <person name="Binder M."/>
            <person name="Bloem J."/>
            <person name="Labutti K."/>
            <person name="Salamov A."/>
            <person name="Andreopoulos B."/>
            <person name="Baker S.E."/>
            <person name="Barry K."/>
            <person name="Bills G."/>
            <person name="Bluhm B.H."/>
            <person name="Cannon C."/>
            <person name="Castanera R."/>
            <person name="Culley D.E."/>
            <person name="Daum C."/>
            <person name="Ezra D."/>
            <person name="Gonzalez J.B."/>
            <person name="Henrissat B."/>
            <person name="Kuo A."/>
            <person name="Liang C."/>
            <person name="Lipzen A."/>
            <person name="Lutzoni F."/>
            <person name="Magnuson J."/>
            <person name="Mondo S."/>
            <person name="Nolan M."/>
            <person name="Ohm R."/>
            <person name="Pangilinan J."/>
            <person name="Park H.-J."/>
            <person name="Ramirez L."/>
            <person name="Alfaro M."/>
            <person name="Sun H."/>
            <person name="Tritt A."/>
            <person name="Yoshinaga Y."/>
            <person name="Zwiers L.-H."/>
            <person name="Turgeon B.G."/>
            <person name="Goodwin S.B."/>
            <person name="Spatafora J.W."/>
            <person name="Crous P.W."/>
            <person name="Grigoriev I.V."/>
        </authorList>
    </citation>
    <scope>NUCLEOTIDE SEQUENCE</scope>
    <source>
        <strain evidence="10">CBS 394.84</strain>
    </source>
</reference>
<evidence type="ECO:0000256" key="8">
    <source>
        <dbReference type="SAM" id="MobiDB-lite"/>
    </source>
</evidence>
<feature type="transmembrane region" description="Helical" evidence="9">
    <location>
        <begin position="111"/>
        <end position="136"/>
    </location>
</feature>
<keyword evidence="6 9" id="KW-1133">Transmembrane helix</keyword>
<dbReference type="OrthoDB" id="17366at2759"/>
<dbReference type="AlphaFoldDB" id="A0A9P4GIZ8"/>
<keyword evidence="7 9" id="KW-0472">Membrane</keyword>
<feature type="region of interest" description="Disordered" evidence="8">
    <location>
        <begin position="1"/>
        <end position="20"/>
    </location>
</feature>
<keyword evidence="3" id="KW-0337">GPI-anchor biosynthesis</keyword>
<feature type="transmembrane region" description="Helical" evidence="9">
    <location>
        <begin position="148"/>
        <end position="166"/>
    </location>
</feature>
<name>A0A9P4GIZ8_9PLEO</name>
<protein>
    <submittedName>
        <fullName evidence="10">Glycosylphosphatidylinositol anchor biosynthesis protein 11</fullName>
    </submittedName>
</protein>
<evidence type="ECO:0000313" key="10">
    <source>
        <dbReference type="EMBL" id="KAF1847068.1"/>
    </source>
</evidence>
<dbReference type="GO" id="GO:0005789">
    <property type="term" value="C:endoplasmic reticulum membrane"/>
    <property type="evidence" value="ECO:0007669"/>
    <property type="project" value="UniProtKB-SubCell"/>
</dbReference>
<evidence type="ECO:0000256" key="3">
    <source>
        <dbReference type="ARBA" id="ARBA00022502"/>
    </source>
</evidence>
<dbReference type="GeneID" id="63847268"/>
<dbReference type="GO" id="GO:0006506">
    <property type="term" value="P:GPI anchor biosynthetic process"/>
    <property type="evidence" value="ECO:0007669"/>
    <property type="project" value="UniProtKB-KW"/>
</dbReference>